<proteinExistence type="predicted"/>
<feature type="transmembrane region" description="Helical" evidence="1">
    <location>
        <begin position="596"/>
        <end position="623"/>
    </location>
</feature>
<feature type="transmembrane region" description="Helical" evidence="1">
    <location>
        <begin position="643"/>
        <end position="664"/>
    </location>
</feature>
<dbReference type="EMBL" id="QRYQ01000047">
    <property type="protein sequence ID" value="RGU88610.1"/>
    <property type="molecule type" value="Genomic_DNA"/>
</dbReference>
<keyword evidence="1" id="KW-0472">Membrane</keyword>
<sequence>MKKLSYLLVAILSVYIFYSGFSSFSSDQINRMNSFATSIGQTTNKKVTGLNLQFNEDLVSTIHEYCEETNSTGIIEVYENTEGFIKKNLIYIYSADPQDLKSLYIRNDQKQIDFKKDSKNYYSTNLNDKDAYNYIDYLNRGYYGDYNDIYEFHTLNDLLNHTPGSEIITLYSISNSNKTSTSQMKDYFKEFIPENSQGQGISDVEIVPYSMQEEKFLNMVFLNAILGTALIFAFIFLKDRKEIVIRKMLGNSTKKIFISLYTKHIAILYGLFLFLEIILFALFVGPYRPCASLFLYYLINEGIKLLFSLIMIGIILLISTITVKSVKYIKQNGTQENKTVLSLVLKGILIFVLFPVFLTNCADWIESVHYLYILNLNESQMSNKIITNGISVSLNEDLFYSSELVNKLYYYMQEHNGIYEDFDINKRIDFLKNHTDSDLEIPVSNEIPYIVVNNNYLKDYTIRDEFGNPLDFNQIEESILLIPENYSFNQDQISYYSNYEDCKVIRIEPNLRFVRHMPYVENTKDLEKINPVIFIDHNWMENARVSTDNYFIPIDTKKSVSNFKRFLIQNNMDKKVKFYLSDSYFAQVKNKKTYELISLTILIVLISIILFVYQLQAIVIFLFEKRYYLSIQYLLGKSFYERYSLYLSINVSLYLSVIIFYALYSKRILESFEIGLLILGIDLIFTIFTLKKKEYAECVDSLKGAR</sequence>
<dbReference type="RefSeq" id="WP_118326028.1">
    <property type="nucleotide sequence ID" value="NZ_QRYH01000048.1"/>
</dbReference>
<keyword evidence="1" id="KW-1133">Transmembrane helix</keyword>
<evidence type="ECO:0000313" key="2">
    <source>
        <dbReference type="EMBL" id="RGU88610.1"/>
    </source>
</evidence>
<evidence type="ECO:0008006" key="4">
    <source>
        <dbReference type="Google" id="ProtNLM"/>
    </source>
</evidence>
<name>A0A395W4S7_9FIRM</name>
<evidence type="ECO:0000256" key="1">
    <source>
        <dbReference type="SAM" id="Phobius"/>
    </source>
</evidence>
<reference evidence="2 3" key="1">
    <citation type="submission" date="2018-08" db="EMBL/GenBank/DDBJ databases">
        <title>A genome reference for cultivated species of the human gut microbiota.</title>
        <authorList>
            <person name="Zou Y."/>
            <person name="Xue W."/>
            <person name="Luo G."/>
        </authorList>
    </citation>
    <scope>NUCLEOTIDE SEQUENCE [LARGE SCALE GENOMIC DNA]</scope>
    <source>
        <strain evidence="2 3">AF15-20</strain>
    </source>
</reference>
<feature type="transmembrane region" description="Helical" evidence="1">
    <location>
        <begin position="258"/>
        <end position="282"/>
    </location>
</feature>
<evidence type="ECO:0000313" key="3">
    <source>
        <dbReference type="Proteomes" id="UP000265489"/>
    </source>
</evidence>
<protein>
    <recommendedName>
        <fullName evidence="4">DUF1430 domain-containing protein</fullName>
    </recommendedName>
</protein>
<organism evidence="2 3">
    <name type="scientific">Holdemanella biformis</name>
    <dbReference type="NCBI Taxonomy" id="1735"/>
    <lineage>
        <taxon>Bacteria</taxon>
        <taxon>Bacillati</taxon>
        <taxon>Bacillota</taxon>
        <taxon>Erysipelotrichia</taxon>
        <taxon>Erysipelotrichales</taxon>
        <taxon>Erysipelotrichaceae</taxon>
        <taxon>Holdemanella</taxon>
    </lineage>
</organism>
<feature type="transmembrane region" description="Helical" evidence="1">
    <location>
        <begin position="216"/>
        <end position="237"/>
    </location>
</feature>
<keyword evidence="1" id="KW-0812">Transmembrane</keyword>
<feature type="transmembrane region" description="Helical" evidence="1">
    <location>
        <begin position="670"/>
        <end position="690"/>
    </location>
</feature>
<gene>
    <name evidence="2" type="ORF">DWW32_12965</name>
</gene>
<feature type="transmembrane region" description="Helical" evidence="1">
    <location>
        <begin position="339"/>
        <end position="358"/>
    </location>
</feature>
<feature type="transmembrane region" description="Helical" evidence="1">
    <location>
        <begin position="294"/>
        <end position="318"/>
    </location>
</feature>
<dbReference type="AlphaFoldDB" id="A0A395W4S7"/>
<accession>A0A395W4S7</accession>
<comment type="caution">
    <text evidence="2">The sequence shown here is derived from an EMBL/GenBank/DDBJ whole genome shotgun (WGS) entry which is preliminary data.</text>
</comment>
<dbReference type="Proteomes" id="UP000265489">
    <property type="component" value="Unassembled WGS sequence"/>
</dbReference>
<dbReference type="GeneID" id="66580834"/>